<dbReference type="OrthoDB" id="2968706at2"/>
<gene>
    <name evidence="1" type="ORF">HFA01_05980</name>
</gene>
<organism evidence="1 2">
    <name type="scientific">Halobacillus faecis</name>
    <dbReference type="NCBI Taxonomy" id="360184"/>
    <lineage>
        <taxon>Bacteria</taxon>
        <taxon>Bacillati</taxon>
        <taxon>Bacillota</taxon>
        <taxon>Bacilli</taxon>
        <taxon>Bacillales</taxon>
        <taxon>Bacillaceae</taxon>
        <taxon>Halobacillus</taxon>
    </lineage>
</organism>
<dbReference type="EMBL" id="BJYD01000004">
    <property type="protein sequence ID" value="GEN52336.1"/>
    <property type="molecule type" value="Genomic_DNA"/>
</dbReference>
<evidence type="ECO:0000313" key="2">
    <source>
        <dbReference type="Proteomes" id="UP000321886"/>
    </source>
</evidence>
<evidence type="ECO:0000313" key="1">
    <source>
        <dbReference type="EMBL" id="GEN52336.1"/>
    </source>
</evidence>
<name>A0A511WMH1_9BACI</name>
<sequence>MKKITLGFVVCLVIVVVPLIYLDIKKSNSHVTPEDALSNVKNPKHDVLEVIDKKFFDGVAYVFYYSQVGETPKNYLAAARLQKNVYGWQLDEILGVGNKEVSNVGMASGKDDYIVGLAPKQVHKVIIDKYEAEMITIDRENIRAFLFHEVEADLMGQTEFQYFDEEGNKLYY</sequence>
<protein>
    <submittedName>
        <fullName evidence="1">Uncharacterized protein</fullName>
    </submittedName>
</protein>
<dbReference type="Proteomes" id="UP000321886">
    <property type="component" value="Unassembled WGS sequence"/>
</dbReference>
<comment type="caution">
    <text evidence="1">The sequence shown here is derived from an EMBL/GenBank/DDBJ whole genome shotgun (WGS) entry which is preliminary data.</text>
</comment>
<dbReference type="RefSeq" id="WP_146813077.1">
    <property type="nucleotide sequence ID" value="NZ_BJYD01000004.1"/>
</dbReference>
<proteinExistence type="predicted"/>
<keyword evidence="2" id="KW-1185">Reference proteome</keyword>
<reference evidence="1 2" key="1">
    <citation type="submission" date="2019-07" db="EMBL/GenBank/DDBJ databases">
        <title>Whole genome shotgun sequence of Halobacillus faecis NBRC 103569.</title>
        <authorList>
            <person name="Hosoyama A."/>
            <person name="Uohara A."/>
            <person name="Ohji S."/>
            <person name="Ichikawa N."/>
        </authorList>
    </citation>
    <scope>NUCLEOTIDE SEQUENCE [LARGE SCALE GENOMIC DNA]</scope>
    <source>
        <strain evidence="1 2">NBRC 103569</strain>
    </source>
</reference>
<accession>A0A511WMH1</accession>
<dbReference type="AlphaFoldDB" id="A0A511WMH1"/>